<evidence type="ECO:0000256" key="3">
    <source>
        <dbReference type="PROSITE-ProRule" id="PRU00221"/>
    </source>
</evidence>
<dbReference type="Proteomes" id="UP000192257">
    <property type="component" value="Unassembled WGS sequence"/>
</dbReference>
<sequence>MQELLGTVNRYRLRAGSSLSFGKTVPKRAAVQFVGSFVYQGRLNSFCAALVAHFMVSDEVLIVASRDAIQRISCDGYTLEAGNSVTGPSAGEISGVAASGNSATVCYGGGIAKYSSRLSLERDVGFGGYSNNILSVAITPDGSCIATGGGNATVTVWSRDMSPFHYLSGHTDWVRFVKFAKGHNGKLQLFSTGDDGLIFLWDPLIGVMLSRLNYSYGESIHAFEVSWLDALVAIACDSPTIALFKLEDKIVKETSSTAPLKLKKIGEISDLHHSVPTALRFSGDSQWVISAAEDETLAVTSVYEPRSRFVCCNFITRRHCITFMNTFTSLCVLASPPESSVIILAACASDGSVVQWVVNPTTSRSSYTKRLQLHLGALVAMDVIRNVSES</sequence>
<dbReference type="PANTHER" id="PTHR19848">
    <property type="entry name" value="WD40 REPEAT PROTEIN"/>
    <property type="match status" value="1"/>
</dbReference>
<dbReference type="Gene3D" id="2.130.10.10">
    <property type="entry name" value="YVTN repeat-like/Quinoprotein amine dehydrogenase"/>
    <property type="match status" value="2"/>
</dbReference>
<gene>
    <name evidence="4" type="ORF">TM35_000064400</name>
</gene>
<dbReference type="GeneID" id="39983257"/>
<dbReference type="PANTHER" id="PTHR19848:SF8">
    <property type="entry name" value="F-BOX AND WD REPEAT DOMAIN CONTAINING 7"/>
    <property type="match status" value="1"/>
</dbReference>
<proteinExistence type="predicted"/>
<reference evidence="4 5" key="1">
    <citation type="submission" date="2017-03" db="EMBL/GenBank/DDBJ databases">
        <title>An alternative strategy for trypanosome survival in the mammalian bloodstream revealed through genome and transcriptome analysis of the ubiquitous bovine parasite Trypanosoma (Megatrypanum) theileri.</title>
        <authorList>
            <person name="Kelly S."/>
            <person name="Ivens A."/>
            <person name="Mott A."/>
            <person name="O'Neill E."/>
            <person name="Emms D."/>
            <person name="Macleod O."/>
            <person name="Voorheis P."/>
            <person name="Matthews J."/>
            <person name="Matthews K."/>
            <person name="Carrington M."/>
        </authorList>
    </citation>
    <scope>NUCLEOTIDE SEQUENCE [LARGE SCALE GENOMIC DNA]</scope>
    <source>
        <strain evidence="4">Edinburgh</strain>
    </source>
</reference>
<organism evidence="4 5">
    <name type="scientific">Trypanosoma theileri</name>
    <dbReference type="NCBI Taxonomy" id="67003"/>
    <lineage>
        <taxon>Eukaryota</taxon>
        <taxon>Discoba</taxon>
        <taxon>Euglenozoa</taxon>
        <taxon>Kinetoplastea</taxon>
        <taxon>Metakinetoplastina</taxon>
        <taxon>Trypanosomatida</taxon>
        <taxon>Trypanosomatidae</taxon>
        <taxon>Trypanosoma</taxon>
    </lineage>
</organism>
<dbReference type="SUPFAM" id="SSF50978">
    <property type="entry name" value="WD40 repeat-like"/>
    <property type="match status" value="1"/>
</dbReference>
<dbReference type="RefSeq" id="XP_028885501.1">
    <property type="nucleotide sequence ID" value="XM_029023477.1"/>
</dbReference>
<dbReference type="SMART" id="SM00320">
    <property type="entry name" value="WD40"/>
    <property type="match status" value="3"/>
</dbReference>
<keyword evidence="2" id="KW-0677">Repeat</keyword>
<dbReference type="AlphaFoldDB" id="A0A1X0P3H5"/>
<dbReference type="Pfam" id="PF00400">
    <property type="entry name" value="WD40"/>
    <property type="match status" value="3"/>
</dbReference>
<dbReference type="InterPro" id="IPR015943">
    <property type="entry name" value="WD40/YVTN_repeat-like_dom_sf"/>
</dbReference>
<feature type="repeat" description="WD" evidence="3">
    <location>
        <begin position="126"/>
        <end position="158"/>
    </location>
</feature>
<evidence type="ECO:0000256" key="1">
    <source>
        <dbReference type="ARBA" id="ARBA00022574"/>
    </source>
</evidence>
<dbReference type="VEuPathDB" id="TriTrypDB:TM35_000064400"/>
<evidence type="ECO:0000256" key="2">
    <source>
        <dbReference type="ARBA" id="ARBA00022737"/>
    </source>
</evidence>
<dbReference type="EMBL" id="NBCO01000006">
    <property type="protein sequence ID" value="ORC91435.1"/>
    <property type="molecule type" value="Genomic_DNA"/>
</dbReference>
<dbReference type="InterPro" id="IPR036322">
    <property type="entry name" value="WD40_repeat_dom_sf"/>
</dbReference>
<dbReference type="OrthoDB" id="3367at2759"/>
<accession>A0A1X0P3H5</accession>
<evidence type="ECO:0000313" key="4">
    <source>
        <dbReference type="EMBL" id="ORC91435.1"/>
    </source>
</evidence>
<evidence type="ECO:0000313" key="5">
    <source>
        <dbReference type="Proteomes" id="UP000192257"/>
    </source>
</evidence>
<dbReference type="PROSITE" id="PS50294">
    <property type="entry name" value="WD_REPEATS_REGION"/>
    <property type="match status" value="1"/>
</dbReference>
<keyword evidence="5" id="KW-1185">Reference proteome</keyword>
<protein>
    <submittedName>
        <fullName evidence="4">1-alkyl-2-acetylglycerophosphocholine esterase</fullName>
    </submittedName>
</protein>
<keyword evidence="1 3" id="KW-0853">WD repeat</keyword>
<dbReference type="InterPro" id="IPR001680">
    <property type="entry name" value="WD40_rpt"/>
</dbReference>
<comment type="caution">
    <text evidence="4">The sequence shown here is derived from an EMBL/GenBank/DDBJ whole genome shotgun (WGS) entry which is preliminary data.</text>
</comment>
<dbReference type="PROSITE" id="PS50082">
    <property type="entry name" value="WD_REPEATS_2"/>
    <property type="match status" value="2"/>
</dbReference>
<name>A0A1X0P3H5_9TRYP</name>
<feature type="repeat" description="WD" evidence="3">
    <location>
        <begin position="167"/>
        <end position="202"/>
    </location>
</feature>